<sequence>MPLALLVAIGAAIATHRAWLPAAYDPTRPLDLTAPRTFMTPIKLRLLSSDQGMCQAALATSALHLRPVPVGGTAACPVPDGERVDGGPAPSLPAGFLASCRLAVRWSMFQTDVAEPAARAVFGMGLRGIRQAGSFACRDIRDRPGAISSHATADAIDVSAFILDDGREIPVSAWHATTAHGSDPRIAFLHRVRDGACGIFGIVLSPDYNGLHAGHLHLQATGFGLCD</sequence>
<proteinExistence type="predicted"/>
<comment type="caution">
    <text evidence="2">The sequence shown here is derived from an EMBL/GenBank/DDBJ whole genome shotgun (WGS) entry which is preliminary data.</text>
</comment>
<keyword evidence="3" id="KW-1185">Reference proteome</keyword>
<dbReference type="InterPro" id="IPR009683">
    <property type="entry name" value="Extensin-like_C"/>
</dbReference>
<evidence type="ECO:0000259" key="1">
    <source>
        <dbReference type="Pfam" id="PF06904"/>
    </source>
</evidence>
<dbReference type="Pfam" id="PF06904">
    <property type="entry name" value="Extensin-like_C"/>
    <property type="match status" value="1"/>
</dbReference>
<organism evidence="2 3">
    <name type="scientific">Gluconacetobacter tumulisoli</name>
    <dbReference type="NCBI Taxonomy" id="1286189"/>
    <lineage>
        <taxon>Bacteria</taxon>
        <taxon>Pseudomonadati</taxon>
        <taxon>Pseudomonadota</taxon>
        <taxon>Alphaproteobacteria</taxon>
        <taxon>Acetobacterales</taxon>
        <taxon>Acetobacteraceae</taxon>
        <taxon>Gluconacetobacter</taxon>
    </lineage>
</organism>
<accession>A0A7W4K512</accession>
<evidence type="ECO:0000313" key="2">
    <source>
        <dbReference type="EMBL" id="MBB2200540.1"/>
    </source>
</evidence>
<dbReference type="EMBL" id="JABEQM010000002">
    <property type="protein sequence ID" value="MBB2200540.1"/>
    <property type="molecule type" value="Genomic_DNA"/>
</dbReference>
<feature type="domain" description="Extensin-like C-terminal" evidence="1">
    <location>
        <begin position="53"/>
        <end position="226"/>
    </location>
</feature>
<dbReference type="Proteomes" id="UP000578030">
    <property type="component" value="Unassembled WGS sequence"/>
</dbReference>
<reference evidence="2 3" key="1">
    <citation type="submission" date="2020-04" db="EMBL/GenBank/DDBJ databases">
        <title>Description of novel Gluconacetobacter.</title>
        <authorList>
            <person name="Sombolestani A."/>
        </authorList>
    </citation>
    <scope>NUCLEOTIDE SEQUENCE [LARGE SCALE GENOMIC DNA]</scope>
    <source>
        <strain evidence="2 3">LMG 27802</strain>
    </source>
</reference>
<dbReference type="RefSeq" id="WP_182954252.1">
    <property type="nucleotide sequence ID" value="NZ_JABEQM010000002.1"/>
</dbReference>
<protein>
    <submittedName>
        <fullName evidence="2">Extensin family protein</fullName>
    </submittedName>
</protein>
<gene>
    <name evidence="2" type="ORF">HLH28_02925</name>
</gene>
<name>A0A7W4K512_9PROT</name>
<evidence type="ECO:0000313" key="3">
    <source>
        <dbReference type="Proteomes" id="UP000578030"/>
    </source>
</evidence>
<dbReference type="AlphaFoldDB" id="A0A7W4K512"/>